<organism evidence="4 5">
    <name type="scientific">Vitis vinifera</name>
    <name type="common">Grape</name>
    <dbReference type="NCBI Taxonomy" id="29760"/>
    <lineage>
        <taxon>Eukaryota</taxon>
        <taxon>Viridiplantae</taxon>
        <taxon>Streptophyta</taxon>
        <taxon>Embryophyta</taxon>
        <taxon>Tracheophyta</taxon>
        <taxon>Spermatophyta</taxon>
        <taxon>Magnoliopsida</taxon>
        <taxon>eudicotyledons</taxon>
        <taxon>Gunneridae</taxon>
        <taxon>Pentapetalae</taxon>
        <taxon>rosids</taxon>
        <taxon>Vitales</taxon>
        <taxon>Vitaceae</taxon>
        <taxon>Viteae</taxon>
        <taxon>Vitis</taxon>
    </lineage>
</organism>
<dbReference type="GO" id="GO:0003677">
    <property type="term" value="F:DNA binding"/>
    <property type="evidence" value="ECO:0007669"/>
    <property type="project" value="InterPro"/>
</dbReference>
<dbReference type="GO" id="GO:0000786">
    <property type="term" value="C:nucleosome"/>
    <property type="evidence" value="ECO:0007669"/>
    <property type="project" value="InterPro"/>
</dbReference>
<dbReference type="STRING" id="29760.F6HWK2"/>
<dbReference type="InParanoid" id="F6HWK2"/>
<dbReference type="EMBL" id="FN596272">
    <property type="protein sequence ID" value="CCB59066.1"/>
    <property type="molecule type" value="Genomic_DNA"/>
</dbReference>
<evidence type="ECO:0000313" key="5">
    <source>
        <dbReference type="Proteomes" id="UP000009183"/>
    </source>
</evidence>
<name>F6HWK2_VITVI</name>
<protein>
    <submittedName>
        <fullName evidence="4">Uncharacterized protein</fullName>
    </submittedName>
</protein>
<dbReference type="AlphaFoldDB" id="F6HWK2"/>
<evidence type="ECO:0000256" key="1">
    <source>
        <dbReference type="ARBA" id="ARBA00010343"/>
    </source>
</evidence>
<dbReference type="HOGENOM" id="CLU_2799233_0_0_1"/>
<comment type="similarity">
    <text evidence="1">Belongs to the histone H3 family.</text>
</comment>
<dbReference type="InterPro" id="IPR000164">
    <property type="entry name" value="Histone_H3/CENP-A"/>
</dbReference>
<dbReference type="GO" id="GO:0046982">
    <property type="term" value="F:protein heterodimerization activity"/>
    <property type="evidence" value="ECO:0007669"/>
    <property type="project" value="InterPro"/>
</dbReference>
<accession>F6HWK2</accession>
<evidence type="ECO:0000256" key="2">
    <source>
        <dbReference type="ARBA" id="ARBA00022990"/>
    </source>
</evidence>
<keyword evidence="3" id="KW-0732">Signal</keyword>
<dbReference type="PANTHER" id="PTHR11426">
    <property type="entry name" value="HISTONE H3"/>
    <property type="match status" value="1"/>
</dbReference>
<reference evidence="5" key="1">
    <citation type="journal article" date="2007" name="Nature">
        <title>The grapevine genome sequence suggests ancestral hexaploidization in major angiosperm phyla.</title>
        <authorList>
            <consortium name="The French-Italian Public Consortium for Grapevine Genome Characterization."/>
            <person name="Jaillon O."/>
            <person name="Aury J.-M."/>
            <person name="Noel B."/>
            <person name="Policriti A."/>
            <person name="Clepet C."/>
            <person name="Casagrande A."/>
            <person name="Choisne N."/>
            <person name="Aubourg S."/>
            <person name="Vitulo N."/>
            <person name="Jubin C."/>
            <person name="Vezzi A."/>
            <person name="Legeai F."/>
            <person name="Hugueney P."/>
            <person name="Dasilva C."/>
            <person name="Horner D."/>
            <person name="Mica E."/>
            <person name="Jublot D."/>
            <person name="Poulain J."/>
            <person name="Bruyere C."/>
            <person name="Billault A."/>
            <person name="Segurens B."/>
            <person name="Gouyvenoux M."/>
            <person name="Ugarte E."/>
            <person name="Cattonaro F."/>
            <person name="Anthouard V."/>
            <person name="Vico V."/>
            <person name="Del Fabbro C."/>
            <person name="Alaux M."/>
            <person name="Di Gaspero G."/>
            <person name="Dumas V."/>
            <person name="Felice N."/>
            <person name="Paillard S."/>
            <person name="Juman I."/>
            <person name="Moroldo M."/>
            <person name="Scalabrin S."/>
            <person name="Canaguier A."/>
            <person name="Le Clainche I."/>
            <person name="Malacrida G."/>
            <person name="Durand E."/>
            <person name="Pesole G."/>
            <person name="Laucou V."/>
            <person name="Chatelet P."/>
            <person name="Merdinoglu D."/>
            <person name="Delledonne M."/>
            <person name="Pezzotti M."/>
            <person name="Lecharny A."/>
            <person name="Scarpelli C."/>
            <person name="Artiguenave F."/>
            <person name="Pe M.E."/>
            <person name="Valle G."/>
            <person name="Morgante M."/>
            <person name="Caboche M."/>
            <person name="Adam-Blondon A.-F."/>
            <person name="Weissenbach J."/>
            <person name="Quetier F."/>
            <person name="Wincker P."/>
        </authorList>
    </citation>
    <scope>NUCLEOTIDE SEQUENCE [LARGE SCALE GENOMIC DNA]</scope>
    <source>
        <strain evidence="5">cv. Pinot noir / PN40024</strain>
    </source>
</reference>
<feature type="signal peptide" evidence="3">
    <location>
        <begin position="1"/>
        <end position="19"/>
    </location>
</feature>
<evidence type="ECO:0000256" key="3">
    <source>
        <dbReference type="SAM" id="SignalP"/>
    </source>
</evidence>
<dbReference type="InterPro" id="IPR009072">
    <property type="entry name" value="Histone-fold"/>
</dbReference>
<proteinExistence type="inferred from homology"/>
<gene>
    <name evidence="4" type="ORF">VIT_00s0160g00180</name>
</gene>
<sequence>MVDFKGSLIEVIVLSSVLATEAAKKSAPTTGGAKKPHCFRPGTVAQRKIRKYQKSTELLEASFSEAGA</sequence>
<keyword evidence="5" id="KW-1185">Reference proteome</keyword>
<dbReference type="PRINTS" id="PR00622">
    <property type="entry name" value="HISTONEH3"/>
</dbReference>
<dbReference type="SUPFAM" id="SSF47113">
    <property type="entry name" value="Histone-fold"/>
    <property type="match status" value="1"/>
</dbReference>
<dbReference type="Proteomes" id="UP000009183">
    <property type="component" value="Unassembled WGS sequence, unordered"/>
</dbReference>
<dbReference type="GO" id="GO:0005634">
    <property type="term" value="C:nucleus"/>
    <property type="evidence" value="ECO:0000318"/>
    <property type="project" value="GO_Central"/>
</dbReference>
<keyword evidence="2" id="KW-0007">Acetylation</keyword>
<dbReference type="PaxDb" id="29760-VIT_00s0160g00180.t01"/>
<feature type="chain" id="PRO_5003336174" evidence="3">
    <location>
        <begin position="20"/>
        <end position="68"/>
    </location>
</feature>
<dbReference type="eggNOG" id="KOG1745">
    <property type="taxonomic scope" value="Eukaryota"/>
</dbReference>
<evidence type="ECO:0000313" key="4">
    <source>
        <dbReference type="EMBL" id="CCB59066.1"/>
    </source>
</evidence>
<dbReference type="Gene3D" id="1.10.20.10">
    <property type="entry name" value="Histone, subunit A"/>
    <property type="match status" value="1"/>
</dbReference>
<dbReference type="GO" id="GO:0030527">
    <property type="term" value="F:structural constituent of chromatin"/>
    <property type="evidence" value="ECO:0007669"/>
    <property type="project" value="InterPro"/>
</dbReference>